<keyword evidence="1" id="KW-0808">Transferase</keyword>
<evidence type="ECO:0000313" key="2">
    <source>
        <dbReference type="Proteomes" id="UP000733744"/>
    </source>
</evidence>
<name>A0ABY3C9W5_9GAMM</name>
<dbReference type="GO" id="GO:0008168">
    <property type="term" value="F:methyltransferase activity"/>
    <property type="evidence" value="ECO:0007669"/>
    <property type="project" value="UniProtKB-KW"/>
</dbReference>
<keyword evidence="2" id="KW-1185">Reference proteome</keyword>
<reference evidence="1 2" key="1">
    <citation type="journal article" date="2019" name="Antonie Van Leeuwenhoek">
        <title>Description of 'Ca. Methylobacter oryzae' KRF1, a novel species from the environmentally important Methylobacter clade 2.</title>
        <authorList>
            <person name="Khatri K."/>
            <person name="Mohite J.A."/>
            <person name="Pandit P.S."/>
            <person name="Bahulikar R."/>
            <person name="Rahalkar M.C."/>
        </authorList>
    </citation>
    <scope>NUCLEOTIDE SEQUENCE [LARGE SCALE GENOMIC DNA]</scope>
    <source>
        <strain evidence="1 2">KRF1</strain>
    </source>
</reference>
<gene>
    <name evidence="1" type="ORF">EKO24_011410</name>
</gene>
<organism evidence="1 2">
    <name type="scientific">Candidatus Methylobacter oryzae</name>
    <dbReference type="NCBI Taxonomy" id="2497749"/>
    <lineage>
        <taxon>Bacteria</taxon>
        <taxon>Pseudomonadati</taxon>
        <taxon>Pseudomonadota</taxon>
        <taxon>Gammaproteobacteria</taxon>
        <taxon>Methylococcales</taxon>
        <taxon>Methylococcaceae</taxon>
        <taxon>Methylobacter</taxon>
    </lineage>
</organism>
<protein>
    <submittedName>
        <fullName evidence="1">SAM-dependent methyltransferase</fullName>
    </submittedName>
</protein>
<sequence length="141" mass="16020">MKTDFKNAYVRHQKDANDLFNNKRYANADHLYGLAAECALKAVMIGLDPSLVDENGDLLNQGDKIHINKLWQHFGFFLQNRVASPYLAHLSPRNNPFNNWNVNSRYVHEKYFVKNNTLPHQAAVNNNISNLIATAIGNGIL</sequence>
<comment type="caution">
    <text evidence="1">The sequence shown here is derived from an EMBL/GenBank/DDBJ whole genome shotgun (WGS) entry which is preliminary data.</text>
</comment>
<evidence type="ECO:0000313" key="1">
    <source>
        <dbReference type="EMBL" id="TRW94525.1"/>
    </source>
</evidence>
<keyword evidence="1" id="KW-0489">Methyltransferase</keyword>
<dbReference type="GO" id="GO:0032259">
    <property type="term" value="P:methylation"/>
    <property type="evidence" value="ECO:0007669"/>
    <property type="project" value="UniProtKB-KW"/>
</dbReference>
<accession>A0ABY3C9W5</accession>
<dbReference type="RefSeq" id="WP_127029304.1">
    <property type="nucleotide sequence ID" value="NZ_RYFG02000097.1"/>
</dbReference>
<dbReference type="Proteomes" id="UP000733744">
    <property type="component" value="Unassembled WGS sequence"/>
</dbReference>
<proteinExistence type="predicted"/>
<dbReference type="EMBL" id="RYFG02000097">
    <property type="protein sequence ID" value="TRW94525.1"/>
    <property type="molecule type" value="Genomic_DNA"/>
</dbReference>